<name>A0AAN8PGH7_POLSC</name>
<accession>A0AAN8PGH7</accession>
<reference evidence="1 2" key="1">
    <citation type="submission" date="2023-10" db="EMBL/GenBank/DDBJ databases">
        <title>Genomes of two closely related lineages of the louse Polyplax serrata with different host specificities.</title>
        <authorList>
            <person name="Martinu J."/>
            <person name="Tarabai H."/>
            <person name="Stefka J."/>
            <person name="Hypsa V."/>
        </authorList>
    </citation>
    <scope>NUCLEOTIDE SEQUENCE [LARGE SCALE GENOMIC DNA]</scope>
    <source>
        <strain evidence="1">HR10_N</strain>
    </source>
</reference>
<evidence type="ECO:0000313" key="1">
    <source>
        <dbReference type="EMBL" id="KAK6622898.1"/>
    </source>
</evidence>
<proteinExistence type="predicted"/>
<organism evidence="1 2">
    <name type="scientific">Polyplax serrata</name>
    <name type="common">Common mouse louse</name>
    <dbReference type="NCBI Taxonomy" id="468196"/>
    <lineage>
        <taxon>Eukaryota</taxon>
        <taxon>Metazoa</taxon>
        <taxon>Ecdysozoa</taxon>
        <taxon>Arthropoda</taxon>
        <taxon>Hexapoda</taxon>
        <taxon>Insecta</taxon>
        <taxon>Pterygota</taxon>
        <taxon>Neoptera</taxon>
        <taxon>Paraneoptera</taxon>
        <taxon>Psocodea</taxon>
        <taxon>Troctomorpha</taxon>
        <taxon>Phthiraptera</taxon>
        <taxon>Anoplura</taxon>
        <taxon>Polyplacidae</taxon>
        <taxon>Polyplax</taxon>
    </lineage>
</organism>
<feature type="non-terminal residue" evidence="1">
    <location>
        <position position="1"/>
    </location>
</feature>
<dbReference type="Proteomes" id="UP001372834">
    <property type="component" value="Unassembled WGS sequence"/>
</dbReference>
<dbReference type="EMBL" id="JAWJWE010000038">
    <property type="protein sequence ID" value="KAK6622898.1"/>
    <property type="molecule type" value="Genomic_DNA"/>
</dbReference>
<evidence type="ECO:0000313" key="2">
    <source>
        <dbReference type="Proteomes" id="UP001372834"/>
    </source>
</evidence>
<comment type="caution">
    <text evidence="1">The sequence shown here is derived from an EMBL/GenBank/DDBJ whole genome shotgun (WGS) entry which is preliminary data.</text>
</comment>
<dbReference type="AlphaFoldDB" id="A0AAN8PGH7"/>
<sequence length="50" mass="5607">RERKLEIVHALVLNTKIQAPKSSCSGKTSYLWETYESIKLVDLCGAPMTP</sequence>
<protein>
    <submittedName>
        <fullName evidence="1">Uncharacterized protein</fullName>
    </submittedName>
</protein>
<gene>
    <name evidence="1" type="ORF">RUM43_008749</name>
</gene>